<dbReference type="GeneID" id="30974697"/>
<evidence type="ECO:0000256" key="1">
    <source>
        <dbReference type="SAM" id="Phobius"/>
    </source>
</evidence>
<feature type="transmembrane region" description="Helical" evidence="1">
    <location>
        <begin position="21"/>
        <end position="43"/>
    </location>
</feature>
<accession>A0A1L9X1M1</accession>
<dbReference type="VEuPathDB" id="FungiDB:ASPACDRAFT_41085"/>
<dbReference type="SUPFAM" id="SSF103473">
    <property type="entry name" value="MFS general substrate transporter"/>
    <property type="match status" value="1"/>
</dbReference>
<dbReference type="AlphaFoldDB" id="A0A1L9X1M1"/>
<dbReference type="Gene3D" id="1.20.1250.20">
    <property type="entry name" value="MFS general substrate transporter like domains"/>
    <property type="match status" value="1"/>
</dbReference>
<dbReference type="OrthoDB" id="433512at2759"/>
<name>A0A1L9X1M1_ASPA1</name>
<dbReference type="STRING" id="690307.A0A1L9X1M1"/>
<sequence>MVTPMLSAVYWNDIKLKSNTLHNYQVALGIATLGGALVGQILFGIAADIWGRRQMYGWVLIILIFSTLAVICSELAPTHIRGRMLAVVFLCQSLGEAAAAVVALIAVAGFRNSLPDDANSLKCTGSCVHDLDKIWRYIVGLGAIPAFVAI</sequence>
<evidence type="ECO:0000313" key="3">
    <source>
        <dbReference type="Proteomes" id="UP000184546"/>
    </source>
</evidence>
<keyword evidence="1" id="KW-1133">Transmembrane helix</keyword>
<dbReference type="RefSeq" id="XP_020058603.1">
    <property type="nucleotide sequence ID" value="XM_020200883.1"/>
</dbReference>
<feature type="transmembrane region" description="Helical" evidence="1">
    <location>
        <begin position="55"/>
        <end position="72"/>
    </location>
</feature>
<keyword evidence="1" id="KW-0472">Membrane</keyword>
<feature type="transmembrane region" description="Helical" evidence="1">
    <location>
        <begin position="84"/>
        <end position="110"/>
    </location>
</feature>
<dbReference type="EMBL" id="KV878973">
    <property type="protein sequence ID" value="OJK02264.1"/>
    <property type="molecule type" value="Genomic_DNA"/>
</dbReference>
<keyword evidence="1" id="KW-0812">Transmembrane</keyword>
<protein>
    <recommendedName>
        <fullName evidence="4">Major facilitator superfamily (MFS) profile domain-containing protein</fullName>
    </recommendedName>
</protein>
<dbReference type="InterPro" id="IPR036259">
    <property type="entry name" value="MFS_trans_sf"/>
</dbReference>
<organism evidence="2 3">
    <name type="scientific">Aspergillus aculeatus (strain ATCC 16872 / CBS 172.66 / WB 5094)</name>
    <dbReference type="NCBI Taxonomy" id="690307"/>
    <lineage>
        <taxon>Eukaryota</taxon>
        <taxon>Fungi</taxon>
        <taxon>Dikarya</taxon>
        <taxon>Ascomycota</taxon>
        <taxon>Pezizomycotina</taxon>
        <taxon>Eurotiomycetes</taxon>
        <taxon>Eurotiomycetidae</taxon>
        <taxon>Eurotiales</taxon>
        <taxon>Aspergillaceae</taxon>
        <taxon>Aspergillus</taxon>
        <taxon>Aspergillus subgen. Circumdati</taxon>
    </lineage>
</organism>
<evidence type="ECO:0008006" key="4">
    <source>
        <dbReference type="Google" id="ProtNLM"/>
    </source>
</evidence>
<gene>
    <name evidence="2" type="ORF">ASPACDRAFT_41085</name>
</gene>
<proteinExistence type="predicted"/>
<reference evidence="3" key="1">
    <citation type="journal article" date="2017" name="Genome Biol.">
        <title>Comparative genomics reveals high biological diversity and specific adaptations in the industrially and medically important fungal genus Aspergillus.</title>
        <authorList>
            <person name="de Vries R.P."/>
            <person name="Riley R."/>
            <person name="Wiebenga A."/>
            <person name="Aguilar-Osorio G."/>
            <person name="Amillis S."/>
            <person name="Uchima C.A."/>
            <person name="Anderluh G."/>
            <person name="Asadollahi M."/>
            <person name="Askin M."/>
            <person name="Barry K."/>
            <person name="Battaglia E."/>
            <person name="Bayram O."/>
            <person name="Benocci T."/>
            <person name="Braus-Stromeyer S.A."/>
            <person name="Caldana C."/>
            <person name="Canovas D."/>
            <person name="Cerqueira G.C."/>
            <person name="Chen F."/>
            <person name="Chen W."/>
            <person name="Choi C."/>
            <person name="Clum A."/>
            <person name="Dos Santos R.A."/>
            <person name="Damasio A.R."/>
            <person name="Diallinas G."/>
            <person name="Emri T."/>
            <person name="Fekete E."/>
            <person name="Flipphi M."/>
            <person name="Freyberg S."/>
            <person name="Gallo A."/>
            <person name="Gournas C."/>
            <person name="Habgood R."/>
            <person name="Hainaut M."/>
            <person name="Harispe M.L."/>
            <person name="Henrissat B."/>
            <person name="Hilden K.S."/>
            <person name="Hope R."/>
            <person name="Hossain A."/>
            <person name="Karabika E."/>
            <person name="Karaffa L."/>
            <person name="Karanyi Z."/>
            <person name="Krasevec N."/>
            <person name="Kuo A."/>
            <person name="Kusch H."/>
            <person name="LaButti K."/>
            <person name="Lagendijk E.L."/>
            <person name="Lapidus A."/>
            <person name="Levasseur A."/>
            <person name="Lindquist E."/>
            <person name="Lipzen A."/>
            <person name="Logrieco A.F."/>
            <person name="MacCabe A."/>
            <person name="Maekelae M.R."/>
            <person name="Malavazi I."/>
            <person name="Melin P."/>
            <person name="Meyer V."/>
            <person name="Mielnichuk N."/>
            <person name="Miskei M."/>
            <person name="Molnar A.P."/>
            <person name="Mule G."/>
            <person name="Ngan C.Y."/>
            <person name="Orejas M."/>
            <person name="Orosz E."/>
            <person name="Ouedraogo J.P."/>
            <person name="Overkamp K.M."/>
            <person name="Park H.-S."/>
            <person name="Perrone G."/>
            <person name="Piumi F."/>
            <person name="Punt P.J."/>
            <person name="Ram A.F."/>
            <person name="Ramon A."/>
            <person name="Rauscher S."/>
            <person name="Record E."/>
            <person name="Riano-Pachon D.M."/>
            <person name="Robert V."/>
            <person name="Roehrig J."/>
            <person name="Ruller R."/>
            <person name="Salamov A."/>
            <person name="Salih N.S."/>
            <person name="Samson R.A."/>
            <person name="Sandor E."/>
            <person name="Sanguinetti M."/>
            <person name="Schuetze T."/>
            <person name="Sepcic K."/>
            <person name="Shelest E."/>
            <person name="Sherlock G."/>
            <person name="Sophianopoulou V."/>
            <person name="Squina F.M."/>
            <person name="Sun H."/>
            <person name="Susca A."/>
            <person name="Todd R.B."/>
            <person name="Tsang A."/>
            <person name="Unkles S.E."/>
            <person name="van de Wiele N."/>
            <person name="van Rossen-Uffink D."/>
            <person name="Oliveira J.V."/>
            <person name="Vesth T.C."/>
            <person name="Visser J."/>
            <person name="Yu J.-H."/>
            <person name="Zhou M."/>
            <person name="Andersen M.R."/>
            <person name="Archer D.B."/>
            <person name="Baker S.E."/>
            <person name="Benoit I."/>
            <person name="Brakhage A.A."/>
            <person name="Braus G.H."/>
            <person name="Fischer R."/>
            <person name="Frisvad J.C."/>
            <person name="Goldman G.H."/>
            <person name="Houbraken J."/>
            <person name="Oakley B."/>
            <person name="Pocsi I."/>
            <person name="Scazzocchio C."/>
            <person name="Seiboth B."/>
            <person name="vanKuyk P.A."/>
            <person name="Wortman J."/>
            <person name="Dyer P.S."/>
            <person name="Grigoriev I.V."/>
        </authorList>
    </citation>
    <scope>NUCLEOTIDE SEQUENCE [LARGE SCALE GENOMIC DNA]</scope>
    <source>
        <strain evidence="3">ATCC 16872 / CBS 172.66 / WB 5094</strain>
    </source>
</reference>
<keyword evidence="3" id="KW-1185">Reference proteome</keyword>
<evidence type="ECO:0000313" key="2">
    <source>
        <dbReference type="EMBL" id="OJK02264.1"/>
    </source>
</evidence>
<dbReference type="Proteomes" id="UP000184546">
    <property type="component" value="Unassembled WGS sequence"/>
</dbReference>